<dbReference type="Pfam" id="PF01593">
    <property type="entry name" value="Amino_oxidase"/>
    <property type="match status" value="1"/>
</dbReference>
<dbReference type="EMBL" id="CP071090">
    <property type="protein sequence ID" value="QSQ24338.1"/>
    <property type="molecule type" value="Genomic_DNA"/>
</dbReference>
<dbReference type="PANTHER" id="PTHR42923">
    <property type="entry name" value="PROTOPORPHYRINOGEN OXIDASE"/>
    <property type="match status" value="1"/>
</dbReference>
<proteinExistence type="predicted"/>
<dbReference type="RefSeq" id="WP_206725904.1">
    <property type="nucleotide sequence ID" value="NZ_CP071090.1"/>
</dbReference>
<dbReference type="SUPFAM" id="SSF51905">
    <property type="entry name" value="FAD/NAD(P)-binding domain"/>
    <property type="match status" value="1"/>
</dbReference>
<evidence type="ECO:0000313" key="2">
    <source>
        <dbReference type="EMBL" id="QSQ24338.1"/>
    </source>
</evidence>
<reference evidence="2 3" key="1">
    <citation type="submission" date="2021-02" db="EMBL/GenBank/DDBJ databases">
        <title>De Novo genome assembly of isolated myxobacteria.</title>
        <authorList>
            <person name="Stevens D.C."/>
        </authorList>
    </citation>
    <scope>NUCLEOTIDE SEQUENCE [LARGE SCALE GENOMIC DNA]</scope>
    <source>
        <strain evidence="3">SCPEA02</strain>
    </source>
</reference>
<dbReference type="Proteomes" id="UP000662747">
    <property type="component" value="Chromosome"/>
</dbReference>
<sequence>MNSTREQRDVVVIGGGIGGLAAAAILARGGRSVTLVEKAPRFGGRAITTEREGFKFNLGIHVFYAGGPGEAVLRELGVTLSGGQSDRSLYECQDGARISRLPVDADSLATSALLDPASRAELAQLLRQLRTEPLHAWRGRPVSAWLDQHVRHPVVRSLLEAVVRLATYTHAPDEVDAAYALSLVGSQRGALLLDDGWQTLVHGLERATRAAGVELIHGAAVTDIELGPPHTVRLPSRTLHAKAVVVATDVMTAARLLKLPTVEAWAARARPVRAACLDLALRALPEPWRLVVLRLDQPLYYSVHSRSCRLAPGNGALLHLIKYLPLRPSDLDEDAREDRRQLEAWLDELQPGWREVLVASQFLPRIQVSGDAVTAGQQGLQGRPSLIVPDAPGVYLVGDFVGARDHLAHASLFSAEVVARDVLERAA</sequence>
<protein>
    <submittedName>
        <fullName evidence="2">FAD-dependent oxidoreductase</fullName>
    </submittedName>
</protein>
<evidence type="ECO:0000313" key="3">
    <source>
        <dbReference type="Proteomes" id="UP000662747"/>
    </source>
</evidence>
<dbReference type="Gene3D" id="3.90.660.50">
    <property type="match status" value="1"/>
</dbReference>
<dbReference type="Gene3D" id="3.50.50.60">
    <property type="entry name" value="FAD/NAD(P)-binding domain"/>
    <property type="match status" value="1"/>
</dbReference>
<feature type="domain" description="Amine oxidase" evidence="1">
    <location>
        <begin position="17"/>
        <end position="269"/>
    </location>
</feature>
<keyword evidence="3" id="KW-1185">Reference proteome</keyword>
<dbReference type="InterPro" id="IPR050464">
    <property type="entry name" value="Zeta_carotene_desat/Oxidored"/>
</dbReference>
<accession>A0ABX7P2L8</accession>
<name>A0ABX7P2L8_9BACT</name>
<organism evidence="2 3">
    <name type="scientific">Pyxidicoccus parkwayensis</name>
    <dbReference type="NCBI Taxonomy" id="2813578"/>
    <lineage>
        <taxon>Bacteria</taxon>
        <taxon>Pseudomonadati</taxon>
        <taxon>Myxococcota</taxon>
        <taxon>Myxococcia</taxon>
        <taxon>Myxococcales</taxon>
        <taxon>Cystobacterineae</taxon>
        <taxon>Myxococcaceae</taxon>
        <taxon>Pyxidicoccus</taxon>
    </lineage>
</organism>
<gene>
    <name evidence="2" type="ORF">JY651_05070</name>
</gene>
<evidence type="ECO:0000259" key="1">
    <source>
        <dbReference type="Pfam" id="PF01593"/>
    </source>
</evidence>
<dbReference type="PANTHER" id="PTHR42923:SF3">
    <property type="entry name" value="PROTOPORPHYRINOGEN OXIDASE"/>
    <property type="match status" value="1"/>
</dbReference>
<dbReference type="InterPro" id="IPR002937">
    <property type="entry name" value="Amino_oxidase"/>
</dbReference>
<dbReference type="InterPro" id="IPR036188">
    <property type="entry name" value="FAD/NAD-bd_sf"/>
</dbReference>